<dbReference type="InterPro" id="IPR039247">
    <property type="entry name" value="KhpB"/>
</dbReference>
<dbReference type="PROSITE" id="PS51061">
    <property type="entry name" value="R3H"/>
    <property type="match status" value="1"/>
</dbReference>
<evidence type="ECO:0000256" key="6">
    <source>
        <dbReference type="HAMAP-Rule" id="MF_00867"/>
    </source>
</evidence>
<organism evidence="8">
    <name type="scientific">Dehalogenimonas sp. 4OHTPN</name>
    <dbReference type="NCBI Taxonomy" id="3166643"/>
    <lineage>
        <taxon>Bacteria</taxon>
        <taxon>Bacillati</taxon>
        <taxon>Chloroflexota</taxon>
        <taxon>Dehalococcoidia</taxon>
        <taxon>Dehalococcoidales</taxon>
        <taxon>Dehalococcoidaceae</taxon>
        <taxon>Dehalogenimonas</taxon>
    </lineage>
</organism>
<keyword evidence="1 6" id="KW-0963">Cytoplasm</keyword>
<evidence type="ECO:0000313" key="8">
    <source>
        <dbReference type="EMBL" id="XCH32569.1"/>
    </source>
</evidence>
<dbReference type="NCBIfam" id="NF041568">
    <property type="entry name" value="Jag_EloR"/>
    <property type="match status" value="1"/>
</dbReference>
<dbReference type="GO" id="GO:0009252">
    <property type="term" value="P:peptidoglycan biosynthetic process"/>
    <property type="evidence" value="ECO:0007669"/>
    <property type="project" value="UniProtKB-UniRule"/>
</dbReference>
<name>A0AAU8G8V8_9CHLR</name>
<comment type="function">
    <text evidence="6">A probable RNA chaperone. Forms a complex with KhpA which binds to cellular RNA and controls its expression. Plays a role in peptidoglycan (PG) homeostasis and cell length regulation.</text>
</comment>
<dbReference type="CDD" id="cd02644">
    <property type="entry name" value="R3H_jag"/>
    <property type="match status" value="1"/>
</dbReference>
<comment type="subunit">
    <text evidence="6">Forms a complex with KhpA.</text>
</comment>
<dbReference type="Gene3D" id="3.30.300.20">
    <property type="match status" value="1"/>
</dbReference>
<dbReference type="InterPro" id="IPR001374">
    <property type="entry name" value="R3H_dom"/>
</dbReference>
<dbReference type="Pfam" id="PF14804">
    <property type="entry name" value="Jag_N"/>
    <property type="match status" value="1"/>
</dbReference>
<dbReference type="AlphaFoldDB" id="A0AAU8G8V8"/>
<dbReference type="GO" id="GO:0003723">
    <property type="term" value="F:RNA binding"/>
    <property type="evidence" value="ECO:0007669"/>
    <property type="project" value="UniProtKB-UniRule"/>
</dbReference>
<dbReference type="InterPro" id="IPR032782">
    <property type="entry name" value="KhpB_N"/>
</dbReference>
<dbReference type="InterPro" id="IPR034079">
    <property type="entry name" value="R3H_KhpB"/>
</dbReference>
<dbReference type="Gene3D" id="3.30.1370.50">
    <property type="entry name" value="R3H-like domain"/>
    <property type="match status" value="1"/>
</dbReference>
<dbReference type="SMART" id="SM00393">
    <property type="entry name" value="R3H"/>
    <property type="match status" value="1"/>
</dbReference>
<dbReference type="InterPro" id="IPR038008">
    <property type="entry name" value="Jag_KH"/>
</dbReference>
<dbReference type="PANTHER" id="PTHR35800:SF1">
    <property type="entry name" value="RNA-BINDING PROTEIN KHPB"/>
    <property type="match status" value="1"/>
</dbReference>
<comment type="subcellular location">
    <subcellularLocation>
        <location evidence="6">Cytoplasm</location>
    </subcellularLocation>
</comment>
<keyword evidence="3 6" id="KW-0133">Cell shape</keyword>
<feature type="domain" description="R3H" evidence="7">
    <location>
        <begin position="159"/>
        <end position="225"/>
    </location>
</feature>
<accession>A0AAU8G8V8</accession>
<gene>
    <name evidence="8" type="primary">jag</name>
    <name evidence="6" type="synonym">eloR</name>
    <name evidence="6" type="synonym">khpB</name>
    <name evidence="8" type="ORF">ABV300_05180</name>
</gene>
<sequence length="229" mass="25731">MKEIEVRGRTVEEAVTRGLERLKVSREEVEIDVVNEGSHGLFGIRTEEAIVVVRTRQPAAPVSATRAADAVAVTTRIIQDLIDHMDLDAGVEYLPDAMVTEETGNESGMVFDILGEDLGLLIGRHGQTLANFQYLVRILVAQRIGDYLPIVVDVNGYRQRRFKSLEVLARRTAEQVRQRRMPYSLDPMPPFERRIIHMVLAGDPEVTTQSVGFGEERKVVVVPREESLK</sequence>
<keyword evidence="4 6" id="KW-0143">Chaperone</keyword>
<dbReference type="PANTHER" id="PTHR35800">
    <property type="entry name" value="PROTEIN JAG"/>
    <property type="match status" value="1"/>
</dbReference>
<dbReference type="HAMAP" id="MF_00867">
    <property type="entry name" value="KhpB"/>
    <property type="match status" value="1"/>
</dbReference>
<keyword evidence="2 6" id="KW-0694">RNA-binding</keyword>
<dbReference type="InterPro" id="IPR038247">
    <property type="entry name" value="Jag_N_dom_sf"/>
</dbReference>
<evidence type="ECO:0000256" key="5">
    <source>
        <dbReference type="ARBA" id="ARBA00023316"/>
    </source>
</evidence>
<evidence type="ECO:0000259" key="7">
    <source>
        <dbReference type="PROSITE" id="PS51061"/>
    </source>
</evidence>
<protein>
    <recommendedName>
        <fullName evidence="6">RNA-binding protein KhpB</fullName>
    </recommendedName>
    <alternativeName>
        <fullName evidence="6">RNA-binding protein EloR</fullName>
    </alternativeName>
</protein>
<comment type="similarity">
    <text evidence="6">Belongs to the KhpB RNA-binding protein family.</text>
</comment>
<dbReference type="GO" id="GO:0005737">
    <property type="term" value="C:cytoplasm"/>
    <property type="evidence" value="ECO:0007669"/>
    <property type="project" value="UniProtKB-SubCell"/>
</dbReference>
<comment type="caution">
    <text evidence="6">Lacks conserved residue(s) required for the propagation of feature annotation.</text>
</comment>
<dbReference type="InterPro" id="IPR015946">
    <property type="entry name" value="KH_dom-like_a/b"/>
</dbReference>
<proteinExistence type="inferred from homology"/>
<dbReference type="GO" id="GO:0008360">
    <property type="term" value="P:regulation of cell shape"/>
    <property type="evidence" value="ECO:0007669"/>
    <property type="project" value="UniProtKB-KW"/>
</dbReference>
<dbReference type="InterPro" id="IPR036867">
    <property type="entry name" value="R3H_dom_sf"/>
</dbReference>
<reference evidence="8" key="1">
    <citation type="submission" date="2024-06" db="EMBL/GenBank/DDBJ databases">
        <title>A Novel Isolate, Dehalogenimonas sp. Strain 4OHTPN, Dechlorinates Aromatic 4 Hydroxy chlorothalonil by a Novel Reductive Dehalogenase.</title>
        <authorList>
            <person name="Liu G."/>
        </authorList>
    </citation>
    <scope>NUCLEOTIDE SEQUENCE</scope>
    <source>
        <strain evidence="8">4OHTPN</strain>
    </source>
</reference>
<dbReference type="SUPFAM" id="SSF82708">
    <property type="entry name" value="R3H domain"/>
    <property type="match status" value="1"/>
</dbReference>
<dbReference type="CDD" id="cd02414">
    <property type="entry name" value="KH-II_Jag"/>
    <property type="match status" value="1"/>
</dbReference>
<evidence type="ECO:0000256" key="4">
    <source>
        <dbReference type="ARBA" id="ARBA00023186"/>
    </source>
</evidence>
<dbReference type="GO" id="GO:0071555">
    <property type="term" value="P:cell wall organization"/>
    <property type="evidence" value="ECO:0007669"/>
    <property type="project" value="UniProtKB-KW"/>
</dbReference>
<comment type="domain">
    <text evidence="6">Has an N-terminal Jag-N domain and 2 RNA-binding domains (KH and R3H).</text>
</comment>
<dbReference type="Pfam" id="PF01424">
    <property type="entry name" value="R3H"/>
    <property type="match status" value="1"/>
</dbReference>
<dbReference type="SMART" id="SM01245">
    <property type="entry name" value="Jag_N"/>
    <property type="match status" value="1"/>
</dbReference>
<evidence type="ECO:0000256" key="3">
    <source>
        <dbReference type="ARBA" id="ARBA00022960"/>
    </source>
</evidence>
<dbReference type="EMBL" id="CP159307">
    <property type="protein sequence ID" value="XCH32569.1"/>
    <property type="molecule type" value="Genomic_DNA"/>
</dbReference>
<evidence type="ECO:0000256" key="1">
    <source>
        <dbReference type="ARBA" id="ARBA00022490"/>
    </source>
</evidence>
<dbReference type="RefSeq" id="WP_353713842.1">
    <property type="nucleotide sequence ID" value="NZ_CP159307.1"/>
</dbReference>
<keyword evidence="5 6" id="KW-0961">Cell wall biogenesis/degradation</keyword>
<dbReference type="Gene3D" id="3.30.30.80">
    <property type="entry name" value="probable RNA-binding protein from clostridium symbiosum atcc 14940"/>
    <property type="match status" value="1"/>
</dbReference>
<evidence type="ECO:0000256" key="2">
    <source>
        <dbReference type="ARBA" id="ARBA00022884"/>
    </source>
</evidence>